<dbReference type="KEGG" id="xce:Xcel_3431"/>
<keyword evidence="2" id="KW-1185">Reference proteome</keyword>
<protein>
    <recommendedName>
        <fullName evidence="3">DUF2180 family protein</fullName>
    </recommendedName>
</protein>
<name>D1C0W4_XYLCX</name>
<organism evidence="1 2">
    <name type="scientific">Xylanimonas cellulosilytica (strain DSM 15894 / JCM 12276 / CECT 5975 / KCTC 9989 / LMG 20990 / NBRC 107835 / XIL07)</name>
    <dbReference type="NCBI Taxonomy" id="446471"/>
    <lineage>
        <taxon>Bacteria</taxon>
        <taxon>Bacillati</taxon>
        <taxon>Actinomycetota</taxon>
        <taxon>Actinomycetes</taxon>
        <taxon>Micrococcales</taxon>
        <taxon>Promicromonosporaceae</taxon>
        <taxon>Xylanimonas</taxon>
    </lineage>
</organism>
<reference evidence="1 2" key="1">
    <citation type="journal article" date="2010" name="Stand. Genomic Sci.">
        <title>Complete genome sequence of Xylanimonas cellulosilytica type strain (XIL07).</title>
        <authorList>
            <person name="Foster B."/>
            <person name="Pukall R."/>
            <person name="Abt B."/>
            <person name="Nolan M."/>
            <person name="Glavina Del Rio T."/>
            <person name="Chen F."/>
            <person name="Lucas S."/>
            <person name="Tice H."/>
            <person name="Pitluck S."/>
            <person name="Cheng J.-F."/>
            <person name="Chertkov O."/>
            <person name="Brettin T."/>
            <person name="Han C."/>
            <person name="Detter J.C."/>
            <person name="Bruce D."/>
            <person name="Goodwin L."/>
            <person name="Ivanova N."/>
            <person name="Mavromatis K."/>
            <person name="Pati A."/>
            <person name="Mikhailova N."/>
            <person name="Chen A."/>
            <person name="Palaniappan K."/>
            <person name="Land M."/>
            <person name="Hauser L."/>
            <person name="Chang Y.-J."/>
            <person name="Jeffries C.D."/>
            <person name="Chain P."/>
            <person name="Rohde M."/>
            <person name="Goeker M."/>
            <person name="Bristow J."/>
            <person name="Eisen J.A."/>
            <person name="Markowitz V."/>
            <person name="Hugenholtz P."/>
            <person name="Kyrpides N.C."/>
            <person name="Klenk H.-P."/>
            <person name="Lapidus A."/>
        </authorList>
    </citation>
    <scope>NUCLEOTIDE SEQUENCE [LARGE SCALE GENOMIC DNA]</scope>
    <source>
        <strain evidence="2">DSM 15894 / CECT 5975 / LMG 20990 / XIL07</strain>
        <plasmid evidence="2">Plasmid pXCEL01</plasmid>
    </source>
</reference>
<dbReference type="EMBL" id="CP001822">
    <property type="protein sequence ID" value="ACZ32430.1"/>
    <property type="molecule type" value="Genomic_DNA"/>
</dbReference>
<dbReference type="AlphaFoldDB" id="D1C0W4"/>
<proteinExistence type="predicted"/>
<gene>
    <name evidence="1" type="ORF">Xcel_3431</name>
</gene>
<dbReference type="Proteomes" id="UP000002255">
    <property type="component" value="Plasmid pXCEL01"/>
</dbReference>
<dbReference type="eggNOG" id="COG4855">
    <property type="taxonomic scope" value="Bacteria"/>
</dbReference>
<evidence type="ECO:0008006" key="3">
    <source>
        <dbReference type="Google" id="ProtNLM"/>
    </source>
</evidence>
<dbReference type="OrthoDB" id="4244404at2"/>
<evidence type="ECO:0000313" key="2">
    <source>
        <dbReference type="Proteomes" id="UP000002255"/>
    </source>
</evidence>
<accession>D1C0W4</accession>
<geneLocation type="plasmid" evidence="1 2">
    <name>pXCEL01</name>
</geneLocation>
<sequence length="79" mass="8849">MHCFECNVAGVERAAVAVCSRCGATSCADHTHELRTQMWSQTMGNPTMHTIRRLCCSECVRLDGQPHARRRHDEVPAQP</sequence>
<evidence type="ECO:0000313" key="1">
    <source>
        <dbReference type="EMBL" id="ACZ32430.1"/>
    </source>
</evidence>
<dbReference type="InterPro" id="IPR017211">
    <property type="entry name" value="UCP037465_Znf"/>
</dbReference>
<keyword evidence="1" id="KW-0614">Plasmid</keyword>
<dbReference type="RefSeq" id="WP_012880170.1">
    <property type="nucleotide sequence ID" value="NC_013531.1"/>
</dbReference>
<dbReference type="Pfam" id="PF09947">
    <property type="entry name" value="DUF2180"/>
    <property type="match status" value="1"/>
</dbReference>
<dbReference type="HOGENOM" id="CLU_184564_1_0_11"/>